<dbReference type="SUPFAM" id="SSF57756">
    <property type="entry name" value="Retrovirus zinc finger-like domains"/>
    <property type="match status" value="1"/>
</dbReference>
<protein>
    <recommendedName>
        <fullName evidence="2">DUF5641 domain-containing protein</fullName>
    </recommendedName>
</protein>
<dbReference type="EMBL" id="CATQJL010000305">
    <property type="protein sequence ID" value="CAJ0601116.1"/>
    <property type="molecule type" value="Genomic_DNA"/>
</dbReference>
<dbReference type="PANTHER" id="PTHR47331:SF5">
    <property type="entry name" value="RIBONUCLEASE H"/>
    <property type="match status" value="1"/>
</dbReference>
<feature type="compositionally biased region" description="Basic and acidic residues" evidence="1">
    <location>
        <begin position="678"/>
        <end position="693"/>
    </location>
</feature>
<dbReference type="AlphaFoldDB" id="A0AA36M7H2"/>
<dbReference type="Pfam" id="PF18701">
    <property type="entry name" value="DUF5641"/>
    <property type="match status" value="1"/>
</dbReference>
<feature type="domain" description="DUF5641" evidence="2">
    <location>
        <begin position="979"/>
        <end position="1076"/>
    </location>
</feature>
<evidence type="ECO:0000256" key="1">
    <source>
        <dbReference type="SAM" id="MobiDB-lite"/>
    </source>
</evidence>
<feature type="region of interest" description="Disordered" evidence="1">
    <location>
        <begin position="429"/>
        <end position="510"/>
    </location>
</feature>
<feature type="compositionally biased region" description="Polar residues" evidence="1">
    <location>
        <begin position="435"/>
        <end position="448"/>
    </location>
</feature>
<dbReference type="PANTHER" id="PTHR47331">
    <property type="entry name" value="PHD-TYPE DOMAIN-CONTAINING PROTEIN"/>
    <property type="match status" value="1"/>
</dbReference>
<feature type="compositionally biased region" description="Basic and acidic residues" evidence="1">
    <location>
        <begin position="164"/>
        <end position="182"/>
    </location>
</feature>
<feature type="compositionally biased region" description="Low complexity" evidence="1">
    <location>
        <begin position="615"/>
        <end position="627"/>
    </location>
</feature>
<keyword evidence="4" id="KW-1185">Reference proteome</keyword>
<sequence length="1106" mass="124767">MSLLGSYKARITKAAKALREKISEVDEAILQPLDPAAEASKDPHFILSHKSLLYLRFTLIDRAVAHLRAQREKAEEFARQNPDEQGEFPFLHQIQSHWDAGELDQLVEEADTLHARLDIAIKLLPSSEALFSIRTPVVPPSFSSVNFSPHPTQDPATDQPAQDARAEIASHSSSKDQDRSSEPDLVAPADTLPPRASSATQGFGVPPNHPPNPPTFGNPFITSSCPQSNPFAASAALPNPTSTQSSVEQSLKLPSFEIPTFHGDIDSFYEFWDLFSTAVHNNTSVPVPVKFMYLKSHLRGPAANIIAGFQSTVENYDDAVRILTNTYGRPEILRNKLWDKLLQLPPASESPQSQRATLCAVRATWTQLQHLKEDSSAIGTLRIIRAKFPRRTRERIGEFKNKGDPMWTVDELLNTLDTIIDRLENIEDADPSDYHSYNSQSVVRQYSLSPRRYPSENRTGEAFTRYRTPSRSKRSPSRSLSPRSRHERSSSPHYPRRASYSPTRSRRGAPSDVQCAFCHNFGHLPDRCRTIPDARQRRVFVSRHKLCWLCLQPDHTYIDCDEPLCPYCSKIHHRSLCLETLSVPRSPSPSPRQRYQDSHRSQSPRRVQFSEEAYRPSSRTSTRASSRGFQSRSPPPSKNRFSPTPSRRTSLSRRSRSPTSAVHSANCALDVHGTTNDTRSDSPDDHSPARTDVHPPSSCTSVCHDQSTPQEPRLMVVHAVTRNHKTNKSELLTVFLDSGSQYSFICTALAKHLGLLFRNTRTITTLTFGGHQYTEESSEVTLTLWDQYDYPIQLELWTREKITTVPRTNNCYDSTIVDPADRVEVDVLLGIDNYWRVVDLHRNEKLPSGLILSHTRFGPVLSGIQHPVVSNTLSTIHNFSDEDEPESERSIRSFLGLDVLGLDEGEDVDADVIRQFYSKIEAILNTRPLFPVNSSDPDTNVAIRPIDLITSDFQVARLTGNIPQKIANASSESYRALRTRYKSLQEDLDHFWQLWQTEYLDALAQRQVIRTNGQSSKKPPRVGEVVLVKQDAHRSTWPLALILELYTSSDGNIRSAKIRTAKKKILERSINHLVPLEIVADEETIPERGYEQHVAVKDTLRGTSKE</sequence>
<feature type="region of interest" description="Disordered" evidence="1">
    <location>
        <begin position="581"/>
        <end position="707"/>
    </location>
</feature>
<name>A0AA36M7H2_CYLNA</name>
<feature type="compositionally biased region" description="Pro residues" evidence="1">
    <location>
        <begin position="207"/>
        <end position="216"/>
    </location>
</feature>
<dbReference type="Proteomes" id="UP001176961">
    <property type="component" value="Unassembled WGS sequence"/>
</dbReference>
<dbReference type="InterPro" id="IPR040676">
    <property type="entry name" value="DUF5641"/>
</dbReference>
<feature type="region of interest" description="Disordered" evidence="1">
    <location>
        <begin position="144"/>
        <end position="223"/>
    </location>
</feature>
<dbReference type="Pfam" id="PF03564">
    <property type="entry name" value="DUF1759"/>
    <property type="match status" value="1"/>
</dbReference>
<feature type="compositionally biased region" description="Polar residues" evidence="1">
    <location>
        <begin position="697"/>
        <end position="707"/>
    </location>
</feature>
<evidence type="ECO:0000259" key="2">
    <source>
        <dbReference type="Pfam" id="PF18701"/>
    </source>
</evidence>
<proteinExistence type="predicted"/>
<organism evidence="3 4">
    <name type="scientific">Cylicocyclus nassatus</name>
    <name type="common">Nematode worm</name>
    <dbReference type="NCBI Taxonomy" id="53992"/>
    <lineage>
        <taxon>Eukaryota</taxon>
        <taxon>Metazoa</taxon>
        <taxon>Ecdysozoa</taxon>
        <taxon>Nematoda</taxon>
        <taxon>Chromadorea</taxon>
        <taxon>Rhabditida</taxon>
        <taxon>Rhabditina</taxon>
        <taxon>Rhabditomorpha</taxon>
        <taxon>Strongyloidea</taxon>
        <taxon>Strongylidae</taxon>
        <taxon>Cylicocyclus</taxon>
    </lineage>
</organism>
<dbReference type="InterPro" id="IPR005312">
    <property type="entry name" value="DUF1759"/>
</dbReference>
<accession>A0AA36M7H2</accession>
<evidence type="ECO:0000313" key="3">
    <source>
        <dbReference type="EMBL" id="CAJ0601116.1"/>
    </source>
</evidence>
<comment type="caution">
    <text evidence="3">The sequence shown here is derived from an EMBL/GenBank/DDBJ whole genome shotgun (WGS) entry which is preliminary data.</text>
</comment>
<dbReference type="InterPro" id="IPR036875">
    <property type="entry name" value="Znf_CCHC_sf"/>
</dbReference>
<reference evidence="3" key="1">
    <citation type="submission" date="2023-07" db="EMBL/GenBank/DDBJ databases">
        <authorList>
            <consortium name="CYATHOMIX"/>
        </authorList>
    </citation>
    <scope>NUCLEOTIDE SEQUENCE</scope>
    <source>
        <strain evidence="3">N/A</strain>
    </source>
</reference>
<gene>
    <name evidence="3" type="ORF">CYNAS_LOCUS13099</name>
</gene>
<dbReference type="GO" id="GO:0003676">
    <property type="term" value="F:nucleic acid binding"/>
    <property type="evidence" value="ECO:0007669"/>
    <property type="project" value="InterPro"/>
</dbReference>
<feature type="compositionally biased region" description="Polar residues" evidence="1">
    <location>
        <begin position="150"/>
        <end position="160"/>
    </location>
</feature>
<evidence type="ECO:0000313" key="4">
    <source>
        <dbReference type="Proteomes" id="UP001176961"/>
    </source>
</evidence>
<dbReference type="GO" id="GO:0008270">
    <property type="term" value="F:zinc ion binding"/>
    <property type="evidence" value="ECO:0007669"/>
    <property type="project" value="InterPro"/>
</dbReference>